<evidence type="ECO:0000256" key="1">
    <source>
        <dbReference type="SAM" id="MobiDB-lite"/>
    </source>
</evidence>
<evidence type="ECO:0008006" key="4">
    <source>
        <dbReference type="Google" id="ProtNLM"/>
    </source>
</evidence>
<dbReference type="OMA" id="ARMFATR"/>
<dbReference type="STRING" id="985895.E5ACE1"/>
<feature type="region of interest" description="Disordered" evidence="1">
    <location>
        <begin position="786"/>
        <end position="857"/>
    </location>
</feature>
<dbReference type="InParanoid" id="E5ACE1"/>
<feature type="compositionally biased region" description="Polar residues" evidence="1">
    <location>
        <begin position="793"/>
        <end position="808"/>
    </location>
</feature>
<dbReference type="eggNOG" id="ENOG502S1QC">
    <property type="taxonomic scope" value="Eukaryota"/>
</dbReference>
<dbReference type="HOGENOM" id="CLU_007655_0_1_1"/>
<reference evidence="3" key="1">
    <citation type="journal article" date="2011" name="Nat. Commun.">
        <title>Effector diversification within compartments of the Leptosphaeria maculans genome affected by Repeat-Induced Point mutations.</title>
        <authorList>
            <person name="Rouxel T."/>
            <person name="Grandaubert J."/>
            <person name="Hane J.K."/>
            <person name="Hoede C."/>
            <person name="van de Wouw A.P."/>
            <person name="Couloux A."/>
            <person name="Dominguez V."/>
            <person name="Anthouard V."/>
            <person name="Bally P."/>
            <person name="Bourras S."/>
            <person name="Cozijnsen A.J."/>
            <person name="Ciuffetti L.M."/>
            <person name="Degrave A."/>
            <person name="Dilmaghani A."/>
            <person name="Duret L."/>
            <person name="Fudal I."/>
            <person name="Goodwin S.B."/>
            <person name="Gout L."/>
            <person name="Glaser N."/>
            <person name="Linglin J."/>
            <person name="Kema G.H.J."/>
            <person name="Lapalu N."/>
            <person name="Lawrence C.B."/>
            <person name="May K."/>
            <person name="Meyer M."/>
            <person name="Ollivier B."/>
            <person name="Poulain J."/>
            <person name="Schoch C.L."/>
            <person name="Simon A."/>
            <person name="Spatafora J.W."/>
            <person name="Stachowiak A."/>
            <person name="Turgeon B.G."/>
            <person name="Tyler B.M."/>
            <person name="Vincent D."/>
            <person name="Weissenbach J."/>
            <person name="Amselem J."/>
            <person name="Quesneville H."/>
            <person name="Oliver R.P."/>
            <person name="Wincker P."/>
            <person name="Balesdent M.-H."/>
            <person name="Howlett B.J."/>
        </authorList>
    </citation>
    <scope>NUCLEOTIDE SEQUENCE [LARGE SCALE GENOMIC DNA]</scope>
    <source>
        <strain evidence="3">JN3 / isolate v23.1.3 / race Av1-4-5-6-7-8</strain>
    </source>
</reference>
<dbReference type="VEuPathDB" id="FungiDB:LEMA_P009300.1"/>
<name>E5ACE1_LEPMJ</name>
<accession>E5ACE1</accession>
<dbReference type="OrthoDB" id="5366531at2759"/>
<keyword evidence="3" id="KW-1185">Reference proteome</keyword>
<organism evidence="2 3">
    <name type="scientific">Leptosphaeria maculans (strain JN3 / isolate v23.1.3 / race Av1-4-5-6-7-8)</name>
    <name type="common">Blackleg fungus</name>
    <name type="synonym">Phoma lingam</name>
    <dbReference type="NCBI Taxonomy" id="985895"/>
    <lineage>
        <taxon>Eukaryota</taxon>
        <taxon>Fungi</taxon>
        <taxon>Dikarya</taxon>
        <taxon>Ascomycota</taxon>
        <taxon>Pezizomycotina</taxon>
        <taxon>Dothideomycetes</taxon>
        <taxon>Pleosporomycetidae</taxon>
        <taxon>Pleosporales</taxon>
        <taxon>Pleosporineae</taxon>
        <taxon>Leptosphaeriaceae</taxon>
        <taxon>Plenodomus</taxon>
        <taxon>Plenodomus lingam/Leptosphaeria maculans species complex</taxon>
    </lineage>
</organism>
<dbReference type="AlphaFoldDB" id="E5ACE1"/>
<dbReference type="Proteomes" id="UP000002668">
    <property type="component" value="Genome"/>
</dbReference>
<proteinExistence type="predicted"/>
<dbReference type="EMBL" id="FP929139">
    <property type="protein sequence ID" value="CBY02143.1"/>
    <property type="molecule type" value="Genomic_DNA"/>
</dbReference>
<protein>
    <recommendedName>
        <fullName evidence="4">Pentatricopeptide repeat domain-containing protein</fullName>
    </recommendedName>
</protein>
<dbReference type="Gene3D" id="1.25.40.10">
    <property type="entry name" value="Tetratricopeptide repeat domain"/>
    <property type="match status" value="1"/>
</dbReference>
<gene>
    <name evidence="2" type="ORF">LEMA_P009300.1</name>
</gene>
<evidence type="ECO:0000313" key="3">
    <source>
        <dbReference type="Proteomes" id="UP000002668"/>
    </source>
</evidence>
<feature type="compositionally biased region" description="Polar residues" evidence="1">
    <location>
        <begin position="833"/>
        <end position="850"/>
    </location>
</feature>
<evidence type="ECO:0000313" key="2">
    <source>
        <dbReference type="EMBL" id="CBY02143.1"/>
    </source>
</evidence>
<dbReference type="RefSeq" id="XP_003845622.1">
    <property type="nucleotide sequence ID" value="XM_003845574.1"/>
</dbReference>
<dbReference type="InterPro" id="IPR011990">
    <property type="entry name" value="TPR-like_helical_dom_sf"/>
</dbReference>
<sequence>MPPAIDRLLASPSALRILRSIVNAAEFPAACATTTATACCTSAISTRCEYSTHKKASSKQKWRRWHEKAGEIVERDQVRRFLEAESHSLEDDSSVLPHGKGDDAAWANALAQVERLKGMTGVESLWYECQLRGYRLPTKSSPDAEYLWSTFSKHPRLVHHVIDHAAAALKETDTTYPRLYHVVMGYWLPRKPKAALELHHRMLVTLRLRRIPLREMARAGQATFAPNVYEVLLDMYRNSNERDLYDVVVPTLIEKGHFTMARRWHSLCTFRNDLPSEAVMTNPVIQIFTAEASALSNAEPHFNGGGTSMSTNQAKVEHRRYNQDLMRRLLGRDTAPVRFEDSFCARMFATRTFPPASIIQGLAMVGVNEIGPQAVLAMAARTQPMEELPQRFEELRAVGIALQGCVFSLALEKFAKEQKWQLVRSMLESDQHPDVFGDADVQRKLLHFYLDREDYVQVQRTLAILTLFHSDPSTESWNLLLQLHIERSELQQFFRTLQEMRVHGIMVTHESILAIKGLLRRRQRGRRPVASNYYRFDELRFIARIYISILESGTGVISPTMWHEIFRRFGMLGRFRELRRLLYRLLCWYAPRSKAQFMHLPKSPFLDAASAKLRAAHPERKLYFNFPAQYSQELAVKHPIRQLLPQPLLQGLIVWGFRAGILPNAHWEQSLFNSTLAKKHYRKRLIRSHGLKRLDWSVGLRTVVQLRDLGVHVHRRTVLKALQAQFLNLFGTGRSSKTQNRIMETTNTKPYSAYVEEVNEIWGSTLIVEPQKIGEMVGKAVWHPRLRRRMNHRSQGSSTLRAGRNKQTGAGVGEHDNISLKELQQGVAERTEVQVSNSSENITSEVTRSTSTDDARS</sequence>
<dbReference type="GeneID" id="13286508"/>